<evidence type="ECO:0000259" key="3">
    <source>
        <dbReference type="Pfam" id="PF13458"/>
    </source>
</evidence>
<evidence type="ECO:0000256" key="2">
    <source>
        <dbReference type="ARBA" id="ARBA00022729"/>
    </source>
</evidence>
<proteinExistence type="inferred from homology"/>
<reference evidence="4 5" key="1">
    <citation type="submission" date="2020-08" db="EMBL/GenBank/DDBJ databases">
        <title>Bridging the membrane lipid divide: bacteria of the FCB group superphylum have the potential to synthesize archaeal ether lipids.</title>
        <authorList>
            <person name="Villanueva L."/>
            <person name="Von Meijenfeldt F.A.B."/>
            <person name="Westbye A.B."/>
            <person name="Yadav S."/>
            <person name="Hopmans E.C."/>
            <person name="Dutilh B.E."/>
            <person name="Sinninghe Damste J.S."/>
        </authorList>
    </citation>
    <scope>NUCLEOTIDE SEQUENCE [LARGE SCALE GENOMIC DNA]</scope>
    <source>
        <strain evidence="4">NIOZ-UU27</strain>
    </source>
</reference>
<dbReference type="InterPro" id="IPR051010">
    <property type="entry name" value="BCAA_transport"/>
</dbReference>
<comment type="similarity">
    <text evidence="1">Belongs to the leucine-binding protein family.</text>
</comment>
<comment type="caution">
    <text evidence="4">The sequence shown here is derived from an EMBL/GenBank/DDBJ whole genome shotgun (WGS) entry which is preliminary data.</text>
</comment>
<accession>A0A8J6TAJ0</accession>
<feature type="domain" description="Leucine-binding protein" evidence="3">
    <location>
        <begin position="33"/>
        <end position="389"/>
    </location>
</feature>
<dbReference type="CDD" id="cd06332">
    <property type="entry name" value="PBP1_aromatic_compounds-like"/>
    <property type="match status" value="1"/>
</dbReference>
<protein>
    <submittedName>
        <fullName evidence="4">ABC transporter substrate-binding protein</fullName>
    </submittedName>
</protein>
<dbReference type="Gene3D" id="3.40.50.2300">
    <property type="match status" value="2"/>
</dbReference>
<dbReference type="PANTHER" id="PTHR30483:SF6">
    <property type="entry name" value="PERIPLASMIC BINDING PROTEIN OF ABC TRANSPORTER FOR NATURAL AMINO ACIDS"/>
    <property type="match status" value="1"/>
</dbReference>
<dbReference type="Proteomes" id="UP000650524">
    <property type="component" value="Unassembled WGS sequence"/>
</dbReference>
<organism evidence="4 5">
    <name type="scientific">Candidatus Desulfacyla euxinica</name>
    <dbReference type="NCBI Taxonomy" id="2841693"/>
    <lineage>
        <taxon>Bacteria</taxon>
        <taxon>Deltaproteobacteria</taxon>
        <taxon>Candidatus Desulfacyla</taxon>
    </lineage>
</organism>
<dbReference type="Pfam" id="PF13458">
    <property type="entry name" value="Peripla_BP_6"/>
    <property type="match status" value="1"/>
</dbReference>
<dbReference type="InterPro" id="IPR028081">
    <property type="entry name" value="Leu-bd"/>
</dbReference>
<evidence type="ECO:0000313" key="4">
    <source>
        <dbReference type="EMBL" id="MBC8179318.1"/>
    </source>
</evidence>
<evidence type="ECO:0000313" key="5">
    <source>
        <dbReference type="Proteomes" id="UP000650524"/>
    </source>
</evidence>
<gene>
    <name evidence="4" type="ORF">H8E19_18090</name>
</gene>
<dbReference type="AlphaFoldDB" id="A0A8J6TAJ0"/>
<dbReference type="EMBL" id="JACNJD010000373">
    <property type="protein sequence ID" value="MBC8179318.1"/>
    <property type="molecule type" value="Genomic_DNA"/>
</dbReference>
<sequence length="451" mass="50245">MMDRRWKIIFLCIMFVGLLVSLPAGVLAGANDEIRIAVGGPHTGFAAEFGAEEFRGVELALQELGGKIAGRPVKLMKTDTKCDASEAVKKFRDSLLRDKVHAFIGPVCGSSGLSIVEWAKDYPDLPILIAYSAPEDVTMRKRQYNVLRPGWTGTQDNYYLGKYVVQEKGWKKIIMIGQDYSFPWGQTHGFIRGFCASGGKKVYKIYHPPNTEDYSSYLLKIRSMAKDYDAVAMNTAGSDAVALFKQFFEFGLDKQIKLFGFTNAFDSTALPTLGDKAIGMISAMHYVEGLEYAKKGMFSKKVIDSWLRFKKAYMAEYGHVPSCPAEQGYVCLMLYARAVEAVGGDIENKKGELLDALHKADMTDAPRGPFVLDDFGHATQNVYIREVQKHDGQLVNVPIKVYRDVTQFTEYVKMKEAYMRQPSASRDYPPGDCSKLCANGLGPYPDGKCPK</sequence>
<dbReference type="PANTHER" id="PTHR30483">
    <property type="entry name" value="LEUCINE-SPECIFIC-BINDING PROTEIN"/>
    <property type="match status" value="1"/>
</dbReference>
<name>A0A8J6TAJ0_9DELT</name>
<dbReference type="InterPro" id="IPR028082">
    <property type="entry name" value="Peripla_BP_I"/>
</dbReference>
<evidence type="ECO:0000256" key="1">
    <source>
        <dbReference type="ARBA" id="ARBA00010062"/>
    </source>
</evidence>
<keyword evidence="2" id="KW-0732">Signal</keyword>
<dbReference type="SUPFAM" id="SSF53822">
    <property type="entry name" value="Periplasmic binding protein-like I"/>
    <property type="match status" value="1"/>
</dbReference>